<feature type="non-terminal residue" evidence="1">
    <location>
        <position position="79"/>
    </location>
</feature>
<comment type="caution">
    <text evidence="1">The sequence shown here is derived from an EMBL/GenBank/DDBJ whole genome shotgun (WGS) entry which is preliminary data.</text>
</comment>
<protein>
    <submittedName>
        <fullName evidence="1">Group II intron reverse transcriptase/maturase</fullName>
    </submittedName>
</protein>
<keyword evidence="1" id="KW-0695">RNA-directed DNA polymerase</keyword>
<dbReference type="GO" id="GO:0003964">
    <property type="term" value="F:RNA-directed DNA polymerase activity"/>
    <property type="evidence" value="ECO:0007669"/>
    <property type="project" value="UniProtKB-KW"/>
</dbReference>
<reference evidence="2" key="1">
    <citation type="journal article" date="2019" name="Int. J. Syst. Evol. Microbiol.">
        <title>The Global Catalogue of Microorganisms (GCM) 10K type strain sequencing project: providing services to taxonomists for standard genome sequencing and annotation.</title>
        <authorList>
            <consortium name="The Broad Institute Genomics Platform"/>
            <consortium name="The Broad Institute Genome Sequencing Center for Infectious Disease"/>
            <person name="Wu L."/>
            <person name="Ma J."/>
        </authorList>
    </citation>
    <scope>NUCLEOTIDE SEQUENCE [LARGE SCALE GENOMIC DNA]</scope>
    <source>
        <strain evidence="2">KCTC 52449</strain>
    </source>
</reference>
<keyword evidence="2" id="KW-1185">Reference proteome</keyword>
<name>A0ABV7JVZ7_9ALTE</name>
<accession>A0ABV7JVZ7</accession>
<keyword evidence="1" id="KW-0808">Transferase</keyword>
<evidence type="ECO:0000313" key="2">
    <source>
        <dbReference type="Proteomes" id="UP001595477"/>
    </source>
</evidence>
<keyword evidence="1" id="KW-0548">Nucleotidyltransferase</keyword>
<dbReference type="Proteomes" id="UP001595477">
    <property type="component" value="Unassembled WGS sequence"/>
</dbReference>
<gene>
    <name evidence="1" type="ORF">ACFOEW_03535</name>
</gene>
<proteinExistence type="predicted"/>
<sequence length="79" mass="8996">MRVYYSLYGQLLDKARLYKGFKKVFKAKGAAGTDGQSLSEFASNLDDNLEQLRLELETKRYTPQPVRRVEIPKEGGGVR</sequence>
<organism evidence="1 2">
    <name type="scientific">Alteromonas oceani</name>
    <dbReference type="NCBI Taxonomy" id="2071609"/>
    <lineage>
        <taxon>Bacteria</taxon>
        <taxon>Pseudomonadati</taxon>
        <taxon>Pseudomonadota</taxon>
        <taxon>Gammaproteobacteria</taxon>
        <taxon>Alteromonadales</taxon>
        <taxon>Alteromonadaceae</taxon>
        <taxon>Alteromonas/Salinimonas group</taxon>
        <taxon>Alteromonas</taxon>
    </lineage>
</organism>
<dbReference type="EMBL" id="JBHRSX010000010">
    <property type="protein sequence ID" value="MFC3200891.1"/>
    <property type="molecule type" value="Genomic_DNA"/>
</dbReference>
<evidence type="ECO:0000313" key="1">
    <source>
        <dbReference type="EMBL" id="MFC3200891.1"/>
    </source>
</evidence>